<evidence type="ECO:0000256" key="11">
    <source>
        <dbReference type="ARBA" id="ARBA00047944"/>
    </source>
</evidence>
<evidence type="ECO:0000256" key="6">
    <source>
        <dbReference type="ARBA" id="ARBA00022552"/>
    </source>
</evidence>
<dbReference type="GO" id="GO:0070475">
    <property type="term" value="P:rRNA base methylation"/>
    <property type="evidence" value="ECO:0007669"/>
    <property type="project" value="TreeGrafter"/>
</dbReference>
<organism evidence="15 16">
    <name type="scientific">Abiotrophia defectiva</name>
    <name type="common">Streptococcus defectivus</name>
    <dbReference type="NCBI Taxonomy" id="46125"/>
    <lineage>
        <taxon>Bacteria</taxon>
        <taxon>Bacillati</taxon>
        <taxon>Bacillota</taxon>
        <taxon>Bacilli</taxon>
        <taxon>Lactobacillales</taxon>
        <taxon>Aerococcaceae</taxon>
        <taxon>Abiotrophia</taxon>
    </lineage>
</organism>
<dbReference type="CDD" id="cd18084">
    <property type="entry name" value="RsmE-like"/>
    <property type="match status" value="1"/>
</dbReference>
<keyword evidence="7 12" id="KW-0489">Methyltransferase</keyword>
<dbReference type="EC" id="2.1.1.193" evidence="3 12"/>
<sequence length="255" mass="28194">MQRYFIDQTGLLVQDLVSLTADDSRHFLRVMRSQPGAKAWLVTGDGQCYLAQLEGEVDRLAQFRLLELQAEADRVELPVEVTIACGLSKNDKLDYIVQKGTECGASYFQPLALSRDVVKWDNKKAGQRLDRLQKIAKEAAEQCHRLRIPQVAQPLSLAQLLAQSADYDVCLVAYEEDAKQGEHSRLRLACQTLKGQSGAKVLVVFGSEGGLTPEEVAQLSQAGFQTVALGPRILRAETAPIYFLSALSYALELEL</sequence>
<dbReference type="GO" id="GO:0070042">
    <property type="term" value="F:rRNA (uridine-N3-)-methyltransferase activity"/>
    <property type="evidence" value="ECO:0007669"/>
    <property type="project" value="TreeGrafter"/>
</dbReference>
<dbReference type="InterPro" id="IPR029028">
    <property type="entry name" value="Alpha/beta_knot_MTases"/>
</dbReference>
<feature type="domain" description="Ribosomal RNA small subunit methyltransferase E methyltransferase" evidence="13">
    <location>
        <begin position="76"/>
        <end position="247"/>
    </location>
</feature>
<evidence type="ECO:0000256" key="5">
    <source>
        <dbReference type="ARBA" id="ARBA00022490"/>
    </source>
</evidence>
<dbReference type="PANTHER" id="PTHR30027">
    <property type="entry name" value="RIBOSOMAL RNA SMALL SUBUNIT METHYLTRANSFERASE E"/>
    <property type="match status" value="1"/>
</dbReference>
<dbReference type="PANTHER" id="PTHR30027:SF3">
    <property type="entry name" value="16S RRNA (URACIL(1498)-N(3))-METHYLTRANSFERASE"/>
    <property type="match status" value="1"/>
</dbReference>
<dbReference type="InterPro" id="IPR015947">
    <property type="entry name" value="PUA-like_sf"/>
</dbReference>
<name>A0A929QTJ8_ABIDE</name>
<keyword evidence="9 12" id="KW-0949">S-adenosyl-L-methionine</keyword>
<gene>
    <name evidence="15" type="ORF">HXK00_04525</name>
</gene>
<evidence type="ECO:0000256" key="12">
    <source>
        <dbReference type="PIRNR" id="PIRNR015601"/>
    </source>
</evidence>
<accession>A0A929QTJ8</accession>
<dbReference type="InterPro" id="IPR046887">
    <property type="entry name" value="RsmE_PUA-like"/>
</dbReference>
<dbReference type="GO" id="GO:0005737">
    <property type="term" value="C:cytoplasm"/>
    <property type="evidence" value="ECO:0007669"/>
    <property type="project" value="UniProtKB-SubCell"/>
</dbReference>
<dbReference type="InterPro" id="IPR046886">
    <property type="entry name" value="RsmE_MTase_dom"/>
</dbReference>
<dbReference type="PIRSF" id="PIRSF015601">
    <property type="entry name" value="MTase_slr0722"/>
    <property type="match status" value="1"/>
</dbReference>
<evidence type="ECO:0000256" key="3">
    <source>
        <dbReference type="ARBA" id="ARBA00012328"/>
    </source>
</evidence>
<evidence type="ECO:0000313" key="15">
    <source>
        <dbReference type="EMBL" id="MBF0934895.1"/>
    </source>
</evidence>
<evidence type="ECO:0000256" key="7">
    <source>
        <dbReference type="ARBA" id="ARBA00022603"/>
    </source>
</evidence>
<evidence type="ECO:0000256" key="1">
    <source>
        <dbReference type="ARBA" id="ARBA00004496"/>
    </source>
</evidence>
<dbReference type="InterPro" id="IPR006700">
    <property type="entry name" value="RsmE"/>
</dbReference>
<evidence type="ECO:0000256" key="8">
    <source>
        <dbReference type="ARBA" id="ARBA00022679"/>
    </source>
</evidence>
<evidence type="ECO:0000313" key="16">
    <source>
        <dbReference type="Proteomes" id="UP000757900"/>
    </source>
</evidence>
<evidence type="ECO:0000259" key="14">
    <source>
        <dbReference type="Pfam" id="PF20260"/>
    </source>
</evidence>
<comment type="similarity">
    <text evidence="2 12">Belongs to the RNA methyltransferase RsmE family.</text>
</comment>
<evidence type="ECO:0000256" key="10">
    <source>
        <dbReference type="ARBA" id="ARBA00025699"/>
    </source>
</evidence>
<proteinExistence type="inferred from homology"/>
<comment type="subcellular location">
    <subcellularLocation>
        <location evidence="1 12">Cytoplasm</location>
    </subcellularLocation>
</comment>
<feature type="domain" description="Ribosomal RNA small subunit methyltransferase E PUA-like" evidence="14">
    <location>
        <begin position="19"/>
        <end position="56"/>
    </location>
</feature>
<dbReference type="InterPro" id="IPR029026">
    <property type="entry name" value="tRNA_m1G_MTases_N"/>
</dbReference>
<keyword evidence="5 12" id="KW-0963">Cytoplasm</keyword>
<comment type="caution">
    <text evidence="15">The sequence shown here is derived from an EMBL/GenBank/DDBJ whole genome shotgun (WGS) entry which is preliminary data.</text>
</comment>
<dbReference type="NCBIfam" id="NF008692">
    <property type="entry name" value="PRK11713.1-5"/>
    <property type="match status" value="1"/>
</dbReference>
<dbReference type="Gene3D" id="3.40.1280.10">
    <property type="match status" value="1"/>
</dbReference>
<dbReference type="Pfam" id="PF20260">
    <property type="entry name" value="PUA_4"/>
    <property type="match status" value="1"/>
</dbReference>
<comment type="catalytic activity">
    <reaction evidence="11 12">
        <text>uridine(1498) in 16S rRNA + S-adenosyl-L-methionine = N(3)-methyluridine(1498) in 16S rRNA + S-adenosyl-L-homocysteine + H(+)</text>
        <dbReference type="Rhea" id="RHEA:42920"/>
        <dbReference type="Rhea" id="RHEA-COMP:10283"/>
        <dbReference type="Rhea" id="RHEA-COMP:10284"/>
        <dbReference type="ChEBI" id="CHEBI:15378"/>
        <dbReference type="ChEBI" id="CHEBI:57856"/>
        <dbReference type="ChEBI" id="CHEBI:59789"/>
        <dbReference type="ChEBI" id="CHEBI:65315"/>
        <dbReference type="ChEBI" id="CHEBI:74502"/>
        <dbReference type="EC" id="2.1.1.193"/>
    </reaction>
</comment>
<keyword evidence="8 12" id="KW-0808">Transferase</keyword>
<dbReference type="SUPFAM" id="SSF88697">
    <property type="entry name" value="PUA domain-like"/>
    <property type="match status" value="1"/>
</dbReference>
<dbReference type="Pfam" id="PF04452">
    <property type="entry name" value="Methyltrans_RNA"/>
    <property type="match status" value="1"/>
</dbReference>
<dbReference type="NCBIfam" id="NF008691">
    <property type="entry name" value="PRK11713.1-4"/>
    <property type="match status" value="1"/>
</dbReference>
<evidence type="ECO:0000256" key="2">
    <source>
        <dbReference type="ARBA" id="ARBA00005528"/>
    </source>
</evidence>
<comment type="function">
    <text evidence="10 12">Specifically methylates the N3 position of the uracil ring of uridine 1498 (m3U1498) in 16S rRNA. Acts on the fully assembled 30S ribosomal subunit.</text>
</comment>
<dbReference type="Proteomes" id="UP000757900">
    <property type="component" value="Unassembled WGS sequence"/>
</dbReference>
<dbReference type="EMBL" id="JABZFV010000085">
    <property type="protein sequence ID" value="MBF0934895.1"/>
    <property type="molecule type" value="Genomic_DNA"/>
</dbReference>
<dbReference type="SUPFAM" id="SSF75217">
    <property type="entry name" value="alpha/beta knot"/>
    <property type="match status" value="1"/>
</dbReference>
<dbReference type="AlphaFoldDB" id="A0A929QTJ8"/>
<dbReference type="NCBIfam" id="TIGR00046">
    <property type="entry name" value="RsmE family RNA methyltransferase"/>
    <property type="match status" value="1"/>
</dbReference>
<evidence type="ECO:0000256" key="4">
    <source>
        <dbReference type="ARBA" id="ARBA00013673"/>
    </source>
</evidence>
<reference evidence="15" key="1">
    <citation type="submission" date="2020-04" db="EMBL/GenBank/DDBJ databases">
        <title>Deep metagenomics examines the oral microbiome during advanced dental caries in children, revealing novel taxa and co-occurrences with host molecules.</title>
        <authorList>
            <person name="Baker J.L."/>
            <person name="Morton J.T."/>
            <person name="Dinis M."/>
            <person name="Alvarez R."/>
            <person name="Tran N.C."/>
            <person name="Knight R."/>
            <person name="Edlund A."/>
        </authorList>
    </citation>
    <scope>NUCLEOTIDE SEQUENCE</scope>
    <source>
        <strain evidence="15">JCVI_23_bin.16</strain>
    </source>
</reference>
<evidence type="ECO:0000259" key="13">
    <source>
        <dbReference type="Pfam" id="PF04452"/>
    </source>
</evidence>
<evidence type="ECO:0000256" key="9">
    <source>
        <dbReference type="ARBA" id="ARBA00022691"/>
    </source>
</evidence>
<keyword evidence="6 12" id="KW-0698">rRNA processing</keyword>
<protein>
    <recommendedName>
        <fullName evidence="4 12">Ribosomal RNA small subunit methyltransferase E</fullName>
        <ecNumber evidence="3 12">2.1.1.193</ecNumber>
    </recommendedName>
</protein>